<evidence type="ECO:0000259" key="2">
    <source>
        <dbReference type="Pfam" id="PF02214"/>
    </source>
</evidence>
<proteinExistence type="predicted"/>
<evidence type="ECO:0000313" key="4">
    <source>
        <dbReference type="Proteomes" id="UP000593564"/>
    </source>
</evidence>
<name>A0A7J7HWD6_CAMSI</name>
<dbReference type="SUPFAM" id="SSF54695">
    <property type="entry name" value="POZ domain"/>
    <property type="match status" value="1"/>
</dbReference>
<accession>A0A7J7HWD6</accession>
<evidence type="ECO:0000256" key="1">
    <source>
        <dbReference type="ARBA" id="ARBA00004906"/>
    </source>
</evidence>
<dbReference type="EMBL" id="JACBKZ010000002">
    <property type="protein sequence ID" value="KAF5956825.1"/>
    <property type="molecule type" value="Genomic_DNA"/>
</dbReference>
<comment type="pathway">
    <text evidence="1">Protein modification; protein ubiquitination.</text>
</comment>
<dbReference type="PANTHER" id="PTHR14499:SF116">
    <property type="entry name" value="OSJNBA0029H02.24 PROTEIN"/>
    <property type="match status" value="1"/>
</dbReference>
<gene>
    <name evidence="3" type="ORF">HYC85_004050</name>
</gene>
<feature type="domain" description="Potassium channel tetramerisation-type BTB" evidence="2">
    <location>
        <begin position="11"/>
        <end position="64"/>
    </location>
</feature>
<dbReference type="Gene3D" id="3.30.710.10">
    <property type="entry name" value="Potassium Channel Kv1.1, Chain A"/>
    <property type="match status" value="1"/>
</dbReference>
<dbReference type="AlphaFoldDB" id="A0A7J7HWD6"/>
<dbReference type="PANTHER" id="PTHR14499">
    <property type="entry name" value="POTASSIUM CHANNEL TETRAMERIZATION DOMAIN-CONTAINING"/>
    <property type="match status" value="1"/>
</dbReference>
<dbReference type="Proteomes" id="UP000593564">
    <property type="component" value="Unassembled WGS sequence"/>
</dbReference>
<keyword evidence="4" id="KW-1185">Reference proteome</keyword>
<evidence type="ECO:0000313" key="3">
    <source>
        <dbReference type="EMBL" id="KAF5956825.1"/>
    </source>
</evidence>
<reference evidence="4" key="1">
    <citation type="journal article" date="2020" name="Nat. Commun.">
        <title>Genome assembly of wild tea tree DASZ reveals pedigree and selection history of tea varieties.</title>
        <authorList>
            <person name="Zhang W."/>
            <person name="Zhang Y."/>
            <person name="Qiu H."/>
            <person name="Guo Y."/>
            <person name="Wan H."/>
            <person name="Zhang X."/>
            <person name="Scossa F."/>
            <person name="Alseekh S."/>
            <person name="Zhang Q."/>
            <person name="Wang P."/>
            <person name="Xu L."/>
            <person name="Schmidt M.H."/>
            <person name="Jia X."/>
            <person name="Li D."/>
            <person name="Zhu A."/>
            <person name="Guo F."/>
            <person name="Chen W."/>
            <person name="Ni D."/>
            <person name="Usadel B."/>
            <person name="Fernie A.R."/>
            <person name="Wen W."/>
        </authorList>
    </citation>
    <scope>NUCLEOTIDE SEQUENCE [LARGE SCALE GENOMIC DNA]</scope>
    <source>
        <strain evidence="4">cv. G240</strain>
    </source>
</reference>
<dbReference type="GO" id="GO:0051260">
    <property type="term" value="P:protein homooligomerization"/>
    <property type="evidence" value="ECO:0007669"/>
    <property type="project" value="InterPro"/>
</dbReference>
<dbReference type="InterPro" id="IPR003131">
    <property type="entry name" value="T1-type_BTB"/>
</dbReference>
<protein>
    <recommendedName>
        <fullName evidence="2">Potassium channel tetramerisation-type BTB domain-containing protein</fullName>
    </recommendedName>
</protein>
<comment type="caution">
    <text evidence="3">The sequence shown here is derived from an EMBL/GenBank/DDBJ whole genome shotgun (WGS) entry which is preliminary data.</text>
</comment>
<dbReference type="Pfam" id="PF02214">
    <property type="entry name" value="BTB_2"/>
    <property type="match status" value="1"/>
</dbReference>
<sequence>MFDKNWNLQTYNSADDDGNYFIDRNPDCFAILLDLLRTGELYIPFNIPKKLLHREALFYGLLDNVL</sequence>
<dbReference type="InterPro" id="IPR011333">
    <property type="entry name" value="SKP1/BTB/POZ_sf"/>
</dbReference>
<reference evidence="3 4" key="2">
    <citation type="submission" date="2020-07" db="EMBL/GenBank/DDBJ databases">
        <title>Genome assembly of wild tea tree DASZ reveals pedigree and selection history of tea varieties.</title>
        <authorList>
            <person name="Zhang W."/>
        </authorList>
    </citation>
    <scope>NUCLEOTIDE SEQUENCE [LARGE SCALE GENOMIC DNA]</scope>
    <source>
        <strain evidence="4">cv. G240</strain>
        <tissue evidence="3">Leaf</tissue>
    </source>
</reference>
<organism evidence="3 4">
    <name type="scientific">Camellia sinensis</name>
    <name type="common">Tea plant</name>
    <name type="synonym">Thea sinensis</name>
    <dbReference type="NCBI Taxonomy" id="4442"/>
    <lineage>
        <taxon>Eukaryota</taxon>
        <taxon>Viridiplantae</taxon>
        <taxon>Streptophyta</taxon>
        <taxon>Embryophyta</taxon>
        <taxon>Tracheophyta</taxon>
        <taxon>Spermatophyta</taxon>
        <taxon>Magnoliopsida</taxon>
        <taxon>eudicotyledons</taxon>
        <taxon>Gunneridae</taxon>
        <taxon>Pentapetalae</taxon>
        <taxon>asterids</taxon>
        <taxon>Ericales</taxon>
        <taxon>Theaceae</taxon>
        <taxon>Camellia</taxon>
    </lineage>
</organism>